<proteinExistence type="predicted"/>
<feature type="region of interest" description="Disordered" evidence="1">
    <location>
        <begin position="91"/>
        <end position="110"/>
    </location>
</feature>
<name>A0A2H0WVY4_9BACT</name>
<accession>A0A2H0WVY4</accession>
<dbReference type="EMBL" id="PEZG01000012">
    <property type="protein sequence ID" value="PIS16049.1"/>
    <property type="molecule type" value="Genomic_DNA"/>
</dbReference>
<evidence type="ECO:0000256" key="1">
    <source>
        <dbReference type="SAM" id="MobiDB-lite"/>
    </source>
</evidence>
<gene>
    <name evidence="2" type="ORF">COT62_00440</name>
</gene>
<dbReference type="AlphaFoldDB" id="A0A2H0WVY4"/>
<organism evidence="2 3">
    <name type="scientific">Candidatus Roizmanbacteria bacterium CG09_land_8_20_14_0_10_41_9</name>
    <dbReference type="NCBI Taxonomy" id="1974850"/>
    <lineage>
        <taxon>Bacteria</taxon>
        <taxon>Candidatus Roizmaniibacteriota</taxon>
    </lineage>
</organism>
<evidence type="ECO:0000313" key="2">
    <source>
        <dbReference type="EMBL" id="PIS16049.1"/>
    </source>
</evidence>
<sequence>MKEGLRINREKAADYLRRAIEVVKFILALPLTCGYVKFGGAEHGLHDHNGRRKVTTGLIYGEERVPYNEQTHGEVYDFIAEGDRVPGFPSSLDGRAAIHRHDGPATTGSQEYRYEVTPVKLLDR</sequence>
<dbReference type="Proteomes" id="UP000231198">
    <property type="component" value="Unassembled WGS sequence"/>
</dbReference>
<comment type="caution">
    <text evidence="2">The sequence shown here is derived from an EMBL/GenBank/DDBJ whole genome shotgun (WGS) entry which is preliminary data.</text>
</comment>
<reference evidence="3" key="1">
    <citation type="submission" date="2017-09" db="EMBL/GenBank/DDBJ databases">
        <title>Depth-based differentiation of microbial function through sediment-hosted aquifers and enrichment of novel symbionts in the deep terrestrial subsurface.</title>
        <authorList>
            <person name="Probst A.J."/>
            <person name="Ladd B."/>
            <person name="Jarett J.K."/>
            <person name="Geller-Mcgrath D.E."/>
            <person name="Sieber C.M.K."/>
            <person name="Emerson J.B."/>
            <person name="Anantharaman K."/>
            <person name="Thomas B.C."/>
            <person name="Malmstrom R."/>
            <person name="Stieglmeier M."/>
            <person name="Klingl A."/>
            <person name="Woyke T."/>
            <person name="Ryan C.M."/>
            <person name="Banfield J.F."/>
        </authorList>
    </citation>
    <scope>NUCLEOTIDE SEQUENCE [LARGE SCALE GENOMIC DNA]</scope>
</reference>
<evidence type="ECO:0000313" key="3">
    <source>
        <dbReference type="Proteomes" id="UP000231198"/>
    </source>
</evidence>
<protein>
    <submittedName>
        <fullName evidence="2">Uncharacterized protein</fullName>
    </submittedName>
</protein>